<dbReference type="PANTHER" id="PTHR11487">
    <property type="entry name" value="THIOESTERASE"/>
    <property type="match status" value="1"/>
</dbReference>
<dbReference type="RefSeq" id="WP_052498329.1">
    <property type="nucleotide sequence ID" value="NZ_CP002580.1"/>
</dbReference>
<dbReference type="InterPro" id="IPR012223">
    <property type="entry name" value="TEII"/>
</dbReference>
<comment type="similarity">
    <text evidence="1">Belongs to the thioesterase family.</text>
</comment>
<feature type="domain" description="Thioesterase" evidence="2">
    <location>
        <begin position="29"/>
        <end position="251"/>
    </location>
</feature>
<evidence type="ECO:0000313" key="4">
    <source>
        <dbReference type="Proteomes" id="UP000031838"/>
    </source>
</evidence>
<dbReference type="EMBL" id="CP002580">
    <property type="protein sequence ID" value="AJK46614.1"/>
    <property type="molecule type" value="Genomic_DNA"/>
</dbReference>
<name>A0A0B6RWR9_BURPL</name>
<dbReference type="InterPro" id="IPR001031">
    <property type="entry name" value="Thioesterase"/>
</dbReference>
<dbReference type="Pfam" id="PF00975">
    <property type="entry name" value="Thioesterase"/>
    <property type="match status" value="1"/>
</dbReference>
<evidence type="ECO:0000256" key="1">
    <source>
        <dbReference type="ARBA" id="ARBA00007169"/>
    </source>
</evidence>
<dbReference type="KEGG" id="bgp:BGL_1c21050"/>
<dbReference type="Gene3D" id="3.40.50.1820">
    <property type="entry name" value="alpha/beta hydrolase"/>
    <property type="match status" value="1"/>
</dbReference>
<dbReference type="GO" id="GO:0008610">
    <property type="term" value="P:lipid biosynthetic process"/>
    <property type="evidence" value="ECO:0007669"/>
    <property type="project" value="TreeGrafter"/>
</dbReference>
<dbReference type="PANTHER" id="PTHR11487:SF0">
    <property type="entry name" value="S-ACYL FATTY ACID SYNTHASE THIOESTERASE, MEDIUM CHAIN"/>
    <property type="match status" value="1"/>
</dbReference>
<protein>
    <submittedName>
        <fullName evidence="3">Linear gramicidin dehydrogenase LgrE</fullName>
    </submittedName>
</protein>
<gene>
    <name evidence="3" type="primary">lgrE</name>
    <name evidence="3" type="ORF">BGL_1c21050</name>
</gene>
<dbReference type="Proteomes" id="UP000031838">
    <property type="component" value="Chromosome 1"/>
</dbReference>
<reference evidence="3 4" key="2">
    <citation type="journal article" date="2016" name="Appl. Microbiol. Biotechnol.">
        <title>Mutations improving production and secretion of extracellular lipase by Burkholderia glumae PG1.</title>
        <authorList>
            <person name="Knapp A."/>
            <person name="Voget S."/>
            <person name="Gao R."/>
            <person name="Zaburannyi N."/>
            <person name="Krysciak D."/>
            <person name="Breuer M."/>
            <person name="Hauer B."/>
            <person name="Streit W.R."/>
            <person name="Muller R."/>
            <person name="Daniel R."/>
            <person name="Jaeger K.E."/>
        </authorList>
    </citation>
    <scope>NUCLEOTIDE SEQUENCE [LARGE SCALE GENOMIC DNA]</scope>
    <source>
        <strain evidence="3 4">PG1</strain>
    </source>
</reference>
<accession>A0A0B6RWR9</accession>
<dbReference type="AlphaFoldDB" id="A0A0B6RWR9"/>
<dbReference type="SUPFAM" id="SSF53474">
    <property type="entry name" value="alpha/beta-Hydrolases"/>
    <property type="match status" value="1"/>
</dbReference>
<dbReference type="HOGENOM" id="CLU_070456_1_1_4"/>
<dbReference type="InterPro" id="IPR029058">
    <property type="entry name" value="AB_hydrolase_fold"/>
</dbReference>
<proteinExistence type="inferred from homology"/>
<sequence>MSDARARQRAADTARWCLIPRPVPKPRLRLICFAYAGGSADLFRDWVDLLDPDVELVAVRLPGRGMRLRDPLYDAWPALVEDCAFALAPYLAEPHALFGHSFGGRLAYEIAQQVRPAIEPGTCRRLFIGGCRSPDHPQARPYLHDLPEPAYRVAVRAMGGTPAEVFDDERLMTLVLPTLRADMRLAELWGNWHATPLEVPLHIYYGHADPTDGAASVAGWRGFTTSRCELVGIDGAHFFLDSHREPLLEHMVARMRSQSDETASLR</sequence>
<keyword evidence="4" id="KW-1185">Reference proteome</keyword>
<organism evidence="3 4">
    <name type="scientific">Burkholderia plantarii</name>
    <dbReference type="NCBI Taxonomy" id="41899"/>
    <lineage>
        <taxon>Bacteria</taxon>
        <taxon>Pseudomonadati</taxon>
        <taxon>Pseudomonadota</taxon>
        <taxon>Betaproteobacteria</taxon>
        <taxon>Burkholderiales</taxon>
        <taxon>Burkholderiaceae</taxon>
        <taxon>Burkholderia</taxon>
    </lineage>
</organism>
<evidence type="ECO:0000259" key="2">
    <source>
        <dbReference type="Pfam" id="PF00975"/>
    </source>
</evidence>
<evidence type="ECO:0000313" key="3">
    <source>
        <dbReference type="EMBL" id="AJK46614.1"/>
    </source>
</evidence>
<reference evidence="4" key="1">
    <citation type="submission" date="2011-03" db="EMBL/GenBank/DDBJ databases">
        <authorList>
            <person name="Voget S."/>
            <person name="Streit W.R."/>
            <person name="Jaeger K.E."/>
            <person name="Daniel R."/>
        </authorList>
    </citation>
    <scope>NUCLEOTIDE SEQUENCE [LARGE SCALE GENOMIC DNA]</scope>
    <source>
        <strain evidence="4">PG1</strain>
    </source>
</reference>